<proteinExistence type="predicted"/>
<name>A0A1I3Z4W2_9BACL</name>
<keyword evidence="3" id="KW-1185">Reference proteome</keyword>
<reference evidence="3" key="1">
    <citation type="submission" date="2016-10" db="EMBL/GenBank/DDBJ databases">
        <authorList>
            <person name="Varghese N."/>
            <person name="Submissions S."/>
        </authorList>
    </citation>
    <scope>NUCLEOTIDE SEQUENCE [LARGE SCALE GENOMIC DNA]</scope>
    <source>
        <strain evidence="3">OK042</strain>
    </source>
</reference>
<feature type="signal peptide" evidence="1">
    <location>
        <begin position="1"/>
        <end position="29"/>
    </location>
</feature>
<dbReference type="InterPro" id="IPR007391">
    <property type="entry name" value="Vancomycin_resist_VanW"/>
</dbReference>
<accession>A0A1I3Z4W2</accession>
<dbReference type="Proteomes" id="UP000198915">
    <property type="component" value="Unassembled WGS sequence"/>
</dbReference>
<dbReference type="PANTHER" id="PTHR35788:SF1">
    <property type="entry name" value="EXPORTED PROTEIN"/>
    <property type="match status" value="1"/>
</dbReference>
<evidence type="ECO:0000313" key="2">
    <source>
        <dbReference type="EMBL" id="SFK39105.1"/>
    </source>
</evidence>
<sequence>MKKSYIWTAPVLASALLFAALSPVVPVYAANGTAEETIQPTQAELREKYLDKMDLKSKDVLGFYHTSMNGSTDARKHNIKKAIKRINGQKLKQNETFSYNGTVGNSNISEDGWQKAGAIVNGQLVEDYGGGICQVSSTLFNAANEAGMTMVERHGHSKTVGYVPAGMDATVAYGYLDFQFANPFDEKVKIKAKTFDDEHVVIAIVRD</sequence>
<evidence type="ECO:0000313" key="3">
    <source>
        <dbReference type="Proteomes" id="UP000198915"/>
    </source>
</evidence>
<dbReference type="InterPro" id="IPR052913">
    <property type="entry name" value="Glycopeptide_resist_protein"/>
</dbReference>
<gene>
    <name evidence="2" type="ORF">SAMN05518846_112181</name>
</gene>
<dbReference type="STRING" id="1884381.SAMN05518846_112181"/>
<keyword evidence="1" id="KW-0732">Signal</keyword>
<dbReference type="PANTHER" id="PTHR35788">
    <property type="entry name" value="EXPORTED PROTEIN-RELATED"/>
    <property type="match status" value="1"/>
</dbReference>
<evidence type="ECO:0000256" key="1">
    <source>
        <dbReference type="SAM" id="SignalP"/>
    </source>
</evidence>
<dbReference type="Pfam" id="PF04294">
    <property type="entry name" value="VanW"/>
    <property type="match status" value="1"/>
</dbReference>
<dbReference type="RefSeq" id="WP_092272456.1">
    <property type="nucleotide sequence ID" value="NZ_FORT01000012.1"/>
</dbReference>
<protein>
    <submittedName>
        <fullName evidence="2">VanW like protein</fullName>
    </submittedName>
</protein>
<organism evidence="2 3">
    <name type="scientific">Brevibacillus centrosporus</name>
    <dbReference type="NCBI Taxonomy" id="54910"/>
    <lineage>
        <taxon>Bacteria</taxon>
        <taxon>Bacillati</taxon>
        <taxon>Bacillota</taxon>
        <taxon>Bacilli</taxon>
        <taxon>Bacillales</taxon>
        <taxon>Paenibacillaceae</taxon>
        <taxon>Brevibacillus</taxon>
    </lineage>
</organism>
<dbReference type="EMBL" id="FORT01000012">
    <property type="protein sequence ID" value="SFK39105.1"/>
    <property type="molecule type" value="Genomic_DNA"/>
</dbReference>
<dbReference type="AlphaFoldDB" id="A0A1I3Z4W2"/>
<feature type="chain" id="PRO_5011589686" evidence="1">
    <location>
        <begin position="30"/>
        <end position="207"/>
    </location>
</feature>